<dbReference type="RefSeq" id="WP_188904014.1">
    <property type="nucleotide sequence ID" value="NZ_BMKS01000023.1"/>
</dbReference>
<protein>
    <submittedName>
        <fullName evidence="1">Uncharacterized protein</fullName>
    </submittedName>
</protein>
<reference evidence="1 2" key="1">
    <citation type="journal article" date="2014" name="Int. J. Syst. Evol. Microbiol.">
        <title>Complete genome sequence of Corynebacterium casei LMG S-19264T (=DSM 44701T), isolated from a smear-ripened cheese.</title>
        <authorList>
            <consortium name="US DOE Joint Genome Institute (JGI-PGF)"/>
            <person name="Walter F."/>
            <person name="Albersmeier A."/>
            <person name="Kalinowski J."/>
            <person name="Ruckert C."/>
        </authorList>
    </citation>
    <scope>NUCLEOTIDE SEQUENCE [LARGE SCALE GENOMIC DNA]</scope>
    <source>
        <strain evidence="1 2">CGMCC 1.16330</strain>
    </source>
</reference>
<proteinExistence type="predicted"/>
<keyword evidence="2" id="KW-1185">Reference proteome</keyword>
<gene>
    <name evidence="1" type="ORF">GCM10010964_42820</name>
</gene>
<dbReference type="Proteomes" id="UP000597507">
    <property type="component" value="Unassembled WGS sequence"/>
</dbReference>
<comment type="caution">
    <text evidence="1">The sequence shown here is derived from an EMBL/GenBank/DDBJ whole genome shotgun (WGS) entry which is preliminary data.</text>
</comment>
<accession>A0A8J3EF62</accession>
<evidence type="ECO:0000313" key="2">
    <source>
        <dbReference type="Proteomes" id="UP000597507"/>
    </source>
</evidence>
<evidence type="ECO:0000313" key="1">
    <source>
        <dbReference type="EMBL" id="GGG50992.1"/>
    </source>
</evidence>
<name>A0A8J3EF62_9PROT</name>
<dbReference type="EMBL" id="BMKS01000023">
    <property type="protein sequence ID" value="GGG50992.1"/>
    <property type="molecule type" value="Genomic_DNA"/>
</dbReference>
<organism evidence="1 2">
    <name type="scientific">Caldovatus sediminis</name>
    <dbReference type="NCBI Taxonomy" id="2041189"/>
    <lineage>
        <taxon>Bacteria</taxon>
        <taxon>Pseudomonadati</taxon>
        <taxon>Pseudomonadota</taxon>
        <taxon>Alphaproteobacteria</taxon>
        <taxon>Acetobacterales</taxon>
        <taxon>Roseomonadaceae</taxon>
        <taxon>Caldovatus</taxon>
    </lineage>
</organism>
<sequence>MRGPRCTACFHSRVAEIDAALASGAPLIATAAKFGLSKSALARHRTRCLAPKLAAAAKMVAPASAIRAEVQRAKAIASGQAEAAPADVLTLQGLVGRLGRLLDRLEGASASAADDGLHASLAAVSGPLIKAVETAARLQGIGAQVDKPAAPTFSITFDLSGVEERQPARPVPVAQRPVGSVADAIPEDAQGIEAGESASDAGQADAGPLPVPGFDFAIRA</sequence>
<dbReference type="AlphaFoldDB" id="A0A8J3EF62"/>